<comment type="similarity">
    <text evidence="1">Belongs to the short-chain dehydrogenases/reductases (SDR) family.</text>
</comment>
<dbReference type="Proteomes" id="UP000800200">
    <property type="component" value="Unassembled WGS sequence"/>
</dbReference>
<dbReference type="Gene3D" id="3.40.50.720">
    <property type="entry name" value="NAD(P)-binding Rossmann-like Domain"/>
    <property type="match status" value="1"/>
</dbReference>
<dbReference type="AlphaFoldDB" id="A0A6A6DMV3"/>
<dbReference type="SUPFAM" id="SSF51735">
    <property type="entry name" value="NAD(P)-binding Rossmann-fold domains"/>
    <property type="match status" value="1"/>
</dbReference>
<evidence type="ECO:0000256" key="2">
    <source>
        <dbReference type="ARBA" id="ARBA00023002"/>
    </source>
</evidence>
<evidence type="ECO:0008006" key="5">
    <source>
        <dbReference type="Google" id="ProtNLM"/>
    </source>
</evidence>
<dbReference type="OrthoDB" id="191139at2759"/>
<dbReference type="GO" id="GO:0016491">
    <property type="term" value="F:oxidoreductase activity"/>
    <property type="evidence" value="ECO:0007669"/>
    <property type="project" value="UniProtKB-KW"/>
</dbReference>
<keyword evidence="2" id="KW-0560">Oxidoreductase</keyword>
<dbReference type="PANTHER" id="PTHR24320:SF283">
    <property type="entry name" value="RETINOL DEHYDROGENASE 11"/>
    <property type="match status" value="1"/>
</dbReference>
<dbReference type="EMBL" id="ML994655">
    <property type="protein sequence ID" value="KAF2180874.1"/>
    <property type="molecule type" value="Genomic_DNA"/>
</dbReference>
<gene>
    <name evidence="3" type="ORF">K469DRAFT_793277</name>
</gene>
<sequence>MNTTAKAITDKHPDVAIRTVQLDLSSLASVRKAVAEFIGMQKSEGILIDVLMLNAGIMACPYSKTVDGFETQILGASKKPRVISVSSEGHGLGTVRFADVGFRVCLLPFPWKCCAALLGTNANSHNLQKRETYDKWRADGRAKTENALYALSLTEKLGPKGLLALRVDPGGVMIILGRHMDLQGEDMEGLCKPPGSFS</sequence>
<reference evidence="3" key="1">
    <citation type="journal article" date="2020" name="Stud. Mycol.">
        <title>101 Dothideomycetes genomes: a test case for predicting lifestyles and emergence of pathogens.</title>
        <authorList>
            <person name="Haridas S."/>
            <person name="Albert R."/>
            <person name="Binder M."/>
            <person name="Bloem J."/>
            <person name="Labutti K."/>
            <person name="Salamov A."/>
            <person name="Andreopoulos B."/>
            <person name="Baker S."/>
            <person name="Barry K."/>
            <person name="Bills G."/>
            <person name="Bluhm B."/>
            <person name="Cannon C."/>
            <person name="Castanera R."/>
            <person name="Culley D."/>
            <person name="Daum C."/>
            <person name="Ezra D."/>
            <person name="Gonzalez J."/>
            <person name="Henrissat B."/>
            <person name="Kuo A."/>
            <person name="Liang C."/>
            <person name="Lipzen A."/>
            <person name="Lutzoni F."/>
            <person name="Magnuson J."/>
            <person name="Mondo S."/>
            <person name="Nolan M."/>
            <person name="Ohm R."/>
            <person name="Pangilinan J."/>
            <person name="Park H.-J."/>
            <person name="Ramirez L."/>
            <person name="Alfaro M."/>
            <person name="Sun H."/>
            <person name="Tritt A."/>
            <person name="Yoshinaga Y."/>
            <person name="Zwiers L.-H."/>
            <person name="Turgeon B."/>
            <person name="Goodwin S."/>
            <person name="Spatafora J."/>
            <person name="Crous P."/>
            <person name="Grigoriev I."/>
        </authorList>
    </citation>
    <scope>NUCLEOTIDE SEQUENCE</scope>
    <source>
        <strain evidence="3">CBS 207.26</strain>
    </source>
</reference>
<name>A0A6A6DMV3_9PEZI</name>
<dbReference type="InterPro" id="IPR036291">
    <property type="entry name" value="NAD(P)-bd_dom_sf"/>
</dbReference>
<dbReference type="PANTHER" id="PTHR24320">
    <property type="entry name" value="RETINOL DEHYDROGENASE"/>
    <property type="match status" value="1"/>
</dbReference>
<keyword evidence="4" id="KW-1185">Reference proteome</keyword>
<accession>A0A6A6DMV3</accession>
<evidence type="ECO:0000256" key="1">
    <source>
        <dbReference type="ARBA" id="ARBA00006484"/>
    </source>
</evidence>
<protein>
    <recommendedName>
        <fullName evidence="5">NAD(P)-binding protein</fullName>
    </recommendedName>
</protein>
<evidence type="ECO:0000313" key="3">
    <source>
        <dbReference type="EMBL" id="KAF2180874.1"/>
    </source>
</evidence>
<evidence type="ECO:0000313" key="4">
    <source>
        <dbReference type="Proteomes" id="UP000800200"/>
    </source>
</evidence>
<proteinExistence type="inferred from homology"/>
<organism evidence="3 4">
    <name type="scientific">Zopfia rhizophila CBS 207.26</name>
    <dbReference type="NCBI Taxonomy" id="1314779"/>
    <lineage>
        <taxon>Eukaryota</taxon>
        <taxon>Fungi</taxon>
        <taxon>Dikarya</taxon>
        <taxon>Ascomycota</taxon>
        <taxon>Pezizomycotina</taxon>
        <taxon>Dothideomycetes</taxon>
        <taxon>Dothideomycetes incertae sedis</taxon>
        <taxon>Zopfiaceae</taxon>
        <taxon>Zopfia</taxon>
    </lineage>
</organism>